<keyword evidence="4" id="KW-1185">Reference proteome</keyword>
<organism evidence="3 4">
    <name type="scientific">Autumnicola edwardsiae</name>
    <dbReference type="NCBI Taxonomy" id="3075594"/>
    <lineage>
        <taxon>Bacteria</taxon>
        <taxon>Pseudomonadati</taxon>
        <taxon>Bacteroidota</taxon>
        <taxon>Flavobacteriia</taxon>
        <taxon>Flavobacteriales</taxon>
        <taxon>Flavobacteriaceae</taxon>
        <taxon>Autumnicola</taxon>
    </lineage>
</organism>
<feature type="domain" description="DUF6268" evidence="2">
    <location>
        <begin position="84"/>
        <end position="280"/>
    </location>
</feature>
<comment type="caution">
    <text evidence="3">The sequence shown here is derived from an EMBL/GenBank/DDBJ whole genome shotgun (WGS) entry which is preliminary data.</text>
</comment>
<evidence type="ECO:0000313" key="4">
    <source>
        <dbReference type="Proteomes" id="UP001248819"/>
    </source>
</evidence>
<accession>A0ABU3CXH3</accession>
<proteinExistence type="predicted"/>
<feature type="chain" id="PRO_5045135536" evidence="1">
    <location>
        <begin position="23"/>
        <end position="302"/>
    </location>
</feature>
<dbReference type="InterPro" id="IPR046235">
    <property type="entry name" value="DUF6268"/>
</dbReference>
<gene>
    <name evidence="3" type="ORF">RM529_12985</name>
</gene>
<evidence type="ECO:0000313" key="3">
    <source>
        <dbReference type="EMBL" id="MDT0651068.1"/>
    </source>
</evidence>
<protein>
    <submittedName>
        <fullName evidence="3">DUF6268 family outer membrane beta-barrel protein</fullName>
    </submittedName>
</protein>
<dbReference type="EMBL" id="JAVRHP010000079">
    <property type="protein sequence ID" value="MDT0651068.1"/>
    <property type="molecule type" value="Genomic_DNA"/>
</dbReference>
<sequence>MKKAIKLLFLIFVLFSFEKISAQVTDLARIEYTYFPQRQSDNSFRRFRTFFNYPIELKTEGSYLVPGIEYRNVNFKYEDPEPFKTAKLDRFQSFTATLAYTFEMKDDWRFGVQTGIKIASNFSRSDIINDDLIYEGAIFFIKVKDDEQVDKPWRFILGVNYSTTRGYPFPLPVINYFREFSPDWSFALGVPKSNLRYSISKRSTLQAFVTLDGFFANVQDNFDVTPMNNNSLDATAENISMTILLSGLGYEYNFTEHFSFYVYAGYTLINDIRFRDGNQDDVLTINDTNTFYSRGGLKFSIL</sequence>
<name>A0ABU3CXH3_9FLAO</name>
<dbReference type="RefSeq" id="WP_311485208.1">
    <property type="nucleotide sequence ID" value="NZ_JAVRHP010000079.1"/>
</dbReference>
<dbReference type="Pfam" id="PF19783">
    <property type="entry name" value="DUF6268"/>
    <property type="match status" value="1"/>
</dbReference>
<feature type="signal peptide" evidence="1">
    <location>
        <begin position="1"/>
        <end position="22"/>
    </location>
</feature>
<keyword evidence="1" id="KW-0732">Signal</keyword>
<evidence type="ECO:0000256" key="1">
    <source>
        <dbReference type="SAM" id="SignalP"/>
    </source>
</evidence>
<reference evidence="3 4" key="1">
    <citation type="submission" date="2023-09" db="EMBL/GenBank/DDBJ databases">
        <authorList>
            <person name="Rey-Velasco X."/>
        </authorList>
    </citation>
    <scope>NUCLEOTIDE SEQUENCE [LARGE SCALE GENOMIC DNA]</scope>
    <source>
        <strain evidence="3 4">F297</strain>
    </source>
</reference>
<dbReference type="Proteomes" id="UP001248819">
    <property type="component" value="Unassembled WGS sequence"/>
</dbReference>
<evidence type="ECO:0000259" key="2">
    <source>
        <dbReference type="Pfam" id="PF19783"/>
    </source>
</evidence>